<evidence type="ECO:0000313" key="2">
    <source>
        <dbReference type="EMBL" id="GEL91474.1"/>
    </source>
</evidence>
<name>A0A511J0E9_9ENTE</name>
<organism evidence="2 3">
    <name type="scientific">Enterococcus villorum</name>
    <dbReference type="NCBI Taxonomy" id="112904"/>
    <lineage>
        <taxon>Bacteria</taxon>
        <taxon>Bacillati</taxon>
        <taxon>Bacillota</taxon>
        <taxon>Bacilli</taxon>
        <taxon>Lactobacillales</taxon>
        <taxon>Enterococcaceae</taxon>
        <taxon>Enterococcus</taxon>
    </lineage>
</organism>
<dbReference type="SUPFAM" id="SSF51735">
    <property type="entry name" value="NAD(P)-binding Rossmann-fold domains"/>
    <property type="match status" value="1"/>
</dbReference>
<evidence type="ECO:0000259" key="1">
    <source>
        <dbReference type="Pfam" id="PF05368"/>
    </source>
</evidence>
<reference evidence="2 3" key="1">
    <citation type="submission" date="2019-07" db="EMBL/GenBank/DDBJ databases">
        <title>Whole genome shotgun sequence of Enterococcus villorum NBRC 100699.</title>
        <authorList>
            <person name="Hosoyama A."/>
            <person name="Uohara A."/>
            <person name="Ohji S."/>
            <person name="Ichikawa N."/>
        </authorList>
    </citation>
    <scope>NUCLEOTIDE SEQUENCE [LARGE SCALE GENOMIC DNA]</scope>
    <source>
        <strain evidence="2 3">NBRC 100699</strain>
    </source>
</reference>
<dbReference type="InterPro" id="IPR036291">
    <property type="entry name" value="NAD(P)-bd_dom_sf"/>
</dbReference>
<dbReference type="Proteomes" id="UP000321830">
    <property type="component" value="Unassembled WGS sequence"/>
</dbReference>
<dbReference type="AlphaFoldDB" id="A0A511J0E9"/>
<dbReference type="InterPro" id="IPR052718">
    <property type="entry name" value="NmrA-type_oxidoreductase"/>
</dbReference>
<sequence length="282" mass="31252">MTYLITGATGGFGNYARHALKELVSHEEIYVLARNEEKAKALKEEGWNVRIGDYADRSSMEKALKGIDRLLFVSGAPGNRQAEHENVVTAAKDNGVSYIAYTSFADADHSTSILAPDHQFMERMIKESNIPHTFLRNNWYLENERPLIDLALMSGQFVYSAGEGKVGWALKREYAAVAAKAVAGADFPEVLELSGKPVTYEELAETLKKVTGKQIEIISTDEQEFVKNLENAGFPESGAHMLAAIQNDIKNHQLDVSSKDFEKALGKPLISLYEGLKELLNK</sequence>
<dbReference type="InterPro" id="IPR008030">
    <property type="entry name" value="NmrA-like"/>
</dbReference>
<accession>A0A511J0E9</accession>
<dbReference type="PANTHER" id="PTHR47129:SF1">
    <property type="entry name" value="NMRA-LIKE DOMAIN-CONTAINING PROTEIN"/>
    <property type="match status" value="1"/>
</dbReference>
<dbReference type="Pfam" id="PF05368">
    <property type="entry name" value="NmrA"/>
    <property type="match status" value="1"/>
</dbReference>
<evidence type="ECO:0000313" key="3">
    <source>
        <dbReference type="Proteomes" id="UP000321830"/>
    </source>
</evidence>
<gene>
    <name evidence="2" type="ORF">EVI01_08110</name>
</gene>
<dbReference type="Gene3D" id="3.90.25.10">
    <property type="entry name" value="UDP-galactose 4-epimerase, domain 1"/>
    <property type="match status" value="1"/>
</dbReference>
<dbReference type="PANTHER" id="PTHR47129">
    <property type="entry name" value="QUINONE OXIDOREDUCTASE 2"/>
    <property type="match status" value="1"/>
</dbReference>
<protein>
    <submittedName>
        <fullName evidence="2">NAD(P)-dependent oxidoreductase</fullName>
    </submittedName>
</protein>
<proteinExistence type="predicted"/>
<dbReference type="EMBL" id="BJWF01000006">
    <property type="protein sequence ID" value="GEL91474.1"/>
    <property type="molecule type" value="Genomic_DNA"/>
</dbReference>
<dbReference type="CDD" id="cd05269">
    <property type="entry name" value="TMR_SDR_a"/>
    <property type="match status" value="1"/>
</dbReference>
<dbReference type="Gene3D" id="3.40.50.720">
    <property type="entry name" value="NAD(P)-binding Rossmann-like Domain"/>
    <property type="match status" value="1"/>
</dbReference>
<feature type="domain" description="NmrA-like" evidence="1">
    <location>
        <begin position="4"/>
        <end position="254"/>
    </location>
</feature>
<dbReference type="RefSeq" id="WP_010750117.1">
    <property type="nucleotide sequence ID" value="NZ_BJWF01000006.1"/>
</dbReference>
<comment type="caution">
    <text evidence="2">The sequence shown here is derived from an EMBL/GenBank/DDBJ whole genome shotgun (WGS) entry which is preliminary data.</text>
</comment>